<dbReference type="FunFam" id="3.30.2410.10:FF:000012">
    <property type="entry name" value="Ubiquitin-protein ligase E3B"/>
    <property type="match status" value="1"/>
</dbReference>
<evidence type="ECO:0000256" key="9">
    <source>
        <dbReference type="ARBA" id="ARBA00077267"/>
    </source>
</evidence>
<keyword evidence="13" id="KW-1185">Reference proteome</keyword>
<evidence type="ECO:0000313" key="13">
    <source>
        <dbReference type="Proteomes" id="UP001159428"/>
    </source>
</evidence>
<dbReference type="SMART" id="SM00119">
    <property type="entry name" value="HECTc"/>
    <property type="match status" value="1"/>
</dbReference>
<evidence type="ECO:0000256" key="2">
    <source>
        <dbReference type="ARBA" id="ARBA00004906"/>
    </source>
</evidence>
<comment type="catalytic activity">
    <reaction evidence="1">
        <text>S-ubiquitinyl-[E2 ubiquitin-conjugating enzyme]-L-cysteine + [acceptor protein]-L-lysine = [E2 ubiquitin-conjugating enzyme]-L-cysteine + N(6)-ubiquitinyl-[acceptor protein]-L-lysine.</text>
        <dbReference type="EC" id="2.3.2.26"/>
    </reaction>
</comment>
<comment type="pathway">
    <text evidence="2">Protein modification; protein ubiquitination.</text>
</comment>
<dbReference type="PANTHER" id="PTHR45700:SF3">
    <property type="entry name" value="UBIQUITIN-PROTEIN LIGASE E3B"/>
    <property type="match status" value="1"/>
</dbReference>
<keyword evidence="6" id="KW-0770">Synapse</keyword>
<dbReference type="PROSITE" id="PS50237">
    <property type="entry name" value="HECT"/>
    <property type="match status" value="1"/>
</dbReference>
<dbReference type="EC" id="2.3.2.26" evidence="3"/>
<dbReference type="PANTHER" id="PTHR45700">
    <property type="entry name" value="UBIQUITIN-PROTEIN LIGASE E3C"/>
    <property type="match status" value="1"/>
</dbReference>
<dbReference type="GO" id="GO:0061630">
    <property type="term" value="F:ubiquitin protein ligase activity"/>
    <property type="evidence" value="ECO:0007669"/>
    <property type="project" value="UniProtKB-EC"/>
</dbReference>
<dbReference type="CDD" id="cd00078">
    <property type="entry name" value="HECTc"/>
    <property type="match status" value="1"/>
</dbReference>
<organism evidence="12 13">
    <name type="scientific">Pocillopora meandrina</name>
    <dbReference type="NCBI Taxonomy" id="46732"/>
    <lineage>
        <taxon>Eukaryota</taxon>
        <taxon>Metazoa</taxon>
        <taxon>Cnidaria</taxon>
        <taxon>Anthozoa</taxon>
        <taxon>Hexacorallia</taxon>
        <taxon>Scleractinia</taxon>
        <taxon>Astrocoeniina</taxon>
        <taxon>Pocilloporidae</taxon>
        <taxon>Pocillopora</taxon>
    </lineage>
</organism>
<dbReference type="Gene3D" id="3.90.1750.10">
    <property type="entry name" value="Hect, E3 ligase catalytic domains"/>
    <property type="match status" value="1"/>
</dbReference>
<evidence type="ECO:0000256" key="1">
    <source>
        <dbReference type="ARBA" id="ARBA00000885"/>
    </source>
</evidence>
<dbReference type="InterPro" id="IPR035983">
    <property type="entry name" value="Hect_E3_ubiquitin_ligase"/>
</dbReference>
<accession>A0AAU9WEC6</accession>
<dbReference type="InterPro" id="IPR000569">
    <property type="entry name" value="HECT_dom"/>
</dbReference>
<evidence type="ECO:0000313" key="12">
    <source>
        <dbReference type="EMBL" id="CAH3107904.1"/>
    </source>
</evidence>
<reference evidence="12 13" key="1">
    <citation type="submission" date="2022-05" db="EMBL/GenBank/DDBJ databases">
        <authorList>
            <consortium name="Genoscope - CEA"/>
            <person name="William W."/>
        </authorList>
    </citation>
    <scope>NUCLEOTIDE SEQUENCE [LARGE SCALE GENOMIC DNA]</scope>
</reference>
<comment type="subcellular location">
    <subcellularLocation>
        <location evidence="7">Postsynaptic density</location>
    </subcellularLocation>
</comment>
<keyword evidence="4" id="KW-0808">Transferase</keyword>
<comment type="caution">
    <text evidence="12">The sequence shown here is derived from an EMBL/GenBank/DDBJ whole genome shotgun (WGS) entry which is preliminary data.</text>
</comment>
<dbReference type="Pfam" id="PF00632">
    <property type="entry name" value="HECT"/>
    <property type="match status" value="1"/>
</dbReference>
<evidence type="ECO:0000256" key="10">
    <source>
        <dbReference type="PROSITE-ProRule" id="PRU00104"/>
    </source>
</evidence>
<dbReference type="Proteomes" id="UP001159428">
    <property type="component" value="Unassembled WGS sequence"/>
</dbReference>
<evidence type="ECO:0000256" key="4">
    <source>
        <dbReference type="ARBA" id="ARBA00022679"/>
    </source>
</evidence>
<dbReference type="Gene3D" id="3.30.2160.10">
    <property type="entry name" value="Hect, E3 ligase catalytic domain"/>
    <property type="match status" value="1"/>
</dbReference>
<feature type="domain" description="HECT" evidence="11">
    <location>
        <begin position="690"/>
        <end position="1058"/>
    </location>
</feature>
<dbReference type="EMBL" id="CALNXJ010000011">
    <property type="protein sequence ID" value="CAH3107904.1"/>
    <property type="molecule type" value="Genomic_DNA"/>
</dbReference>
<dbReference type="GO" id="GO:0000209">
    <property type="term" value="P:protein polyubiquitination"/>
    <property type="evidence" value="ECO:0007669"/>
    <property type="project" value="InterPro"/>
</dbReference>
<sequence length="1058" mass="121552">MIMFGGNKKKDRVEFVEKVQAARQQRSEGKERERAAICIQAWMRRLLCIAKLRTETREEFDQFIEQSGTKKPSATDVFHLARKFLFTFHLKDDEKRFEALCRLILGSMEAQSEPRLWYVSVVLSHDLVLLWLHQLKHLLLICCKLLRKLKPSVSTDAKKISIYLNMLIVFTDCGNWKILSMKGGEALRQSLQQLCANVLGHLNSKGLYPSLKDLLMSGLACSEPSLKCASFKAVITMALRPLVLSNFSDNLSSLFILNILSVPGLILHLSSIAPDGLKPLKVHGIYKKVISFLQKEQSIRIVLNALECSYSLCLLANLVELSQLEIEVLREDLTSFLEIITKILNYCQSYVAKKQSNLTNWHPILGWFKQSTDEWLNNSIPHIRKQLQSLWSQKVVNLLFEALLVISEGESNEIKSKDDKGNWKPWSRIGRGRSRCGQSSLSSSQVEVIQKSCVMYQTVLCTFSQIKLDILTGLSYQEGFVVHLWKFFDSFCQNDRVESHLWSLEKTGLFNSHELQAALVLFCDCCSHLLPIVDDSEMYEIQKPFRLDELNRISAFLNNLVFKMLWNEMVEESREQMLNSAHTLLMILYDRDCRRPFTSQDQWLVRSIKTSTFVSELEKRKKGALMVIQKIPHVLPHRERVQLFRKLVTKDKVELGITRPSDDFFPQGTLITVHRARLLEDGYEQLALLPTRSFKGIIRVRFINEQGLSEAGIDQDGVFKEFLEEVVKKGFDPSLGLFKMTSGEEERLFPSSTSFIHNNHLKLFEFLGKVLGKALYEGMVVEVPFASFFLNHILSRQHSGLYSSIDELPSLDQSLYKSLCFIKHYDGDVRDLELSFSFDEDVLGKVITHQLMPGGNVIQVTNDNKISYVHLMAHYRMCVQIREQTAAFIRGFKSIVRHDWLQMFSGPELQRLISGDNAAMDLGDLRRHTRYYGGYHSNHRVVNWLWDVLEKDFSEDEKSRFLKFVTSCSKPPLLGFAHLEPPFSVRCVECNDDEDEGDTVGSVFRGFFSVGRRRDPVGRLPTSSTCFNLLKLPNYRKKSTLKEKLRYAINANAGFELS</sequence>
<evidence type="ECO:0000256" key="7">
    <source>
        <dbReference type="ARBA" id="ARBA00034105"/>
    </source>
</evidence>
<feature type="active site" description="Glycyl thioester intermediate" evidence="10">
    <location>
        <position position="1026"/>
    </location>
</feature>
<evidence type="ECO:0000256" key="8">
    <source>
        <dbReference type="ARBA" id="ARBA00067505"/>
    </source>
</evidence>
<evidence type="ECO:0000256" key="5">
    <source>
        <dbReference type="ARBA" id="ARBA00022786"/>
    </source>
</evidence>
<evidence type="ECO:0000259" key="11">
    <source>
        <dbReference type="PROSITE" id="PS50237"/>
    </source>
</evidence>
<name>A0AAU9WEC6_9CNID</name>
<proteinExistence type="predicted"/>
<keyword evidence="5 10" id="KW-0833">Ubl conjugation pathway</keyword>
<dbReference type="SUPFAM" id="SSF56204">
    <property type="entry name" value="Hect, E3 ligase catalytic domain"/>
    <property type="match status" value="1"/>
</dbReference>
<dbReference type="FunFam" id="3.30.2160.10:FF:000002">
    <property type="entry name" value="Putative Ubiquitin-protein ligase E3C"/>
    <property type="match status" value="1"/>
</dbReference>
<protein>
    <recommendedName>
        <fullName evidence="8">Ubiquitin-protein ligase E3B</fullName>
        <ecNumber evidence="3">2.3.2.26</ecNumber>
    </recommendedName>
    <alternativeName>
        <fullName evidence="9">HECT-type ubiquitin transferase E3B</fullName>
    </alternativeName>
</protein>
<gene>
    <name evidence="12" type="ORF">PMEA_00002999</name>
</gene>
<evidence type="ECO:0000256" key="6">
    <source>
        <dbReference type="ARBA" id="ARBA00023018"/>
    </source>
</evidence>
<dbReference type="AlphaFoldDB" id="A0AAU9WEC6"/>
<dbReference type="GO" id="GO:0014069">
    <property type="term" value="C:postsynaptic density"/>
    <property type="evidence" value="ECO:0007669"/>
    <property type="project" value="UniProtKB-SubCell"/>
</dbReference>
<dbReference type="GO" id="GO:0006511">
    <property type="term" value="P:ubiquitin-dependent protein catabolic process"/>
    <property type="evidence" value="ECO:0007669"/>
    <property type="project" value="TreeGrafter"/>
</dbReference>
<dbReference type="InterPro" id="IPR044611">
    <property type="entry name" value="E3A/B/C-like"/>
</dbReference>
<evidence type="ECO:0000256" key="3">
    <source>
        <dbReference type="ARBA" id="ARBA00012485"/>
    </source>
</evidence>
<dbReference type="Gene3D" id="3.30.2410.10">
    <property type="entry name" value="Hect, E3 ligase catalytic domain"/>
    <property type="match status" value="1"/>
</dbReference>